<gene>
    <name evidence="5" type="primary">PRE4</name>
    <name evidence="5" type="ORF">KQ657_000761</name>
</gene>
<dbReference type="Proteomes" id="UP000790833">
    <property type="component" value="Unassembled WGS sequence"/>
</dbReference>
<dbReference type="RefSeq" id="XP_043048892.1">
    <property type="nucleotide sequence ID" value="XM_043191585.1"/>
</dbReference>
<dbReference type="PROSITE" id="PS51476">
    <property type="entry name" value="PROTEASOME_BETA_2"/>
    <property type="match status" value="1"/>
</dbReference>
<accession>A0A9P7V8U8</accession>
<evidence type="ECO:0000313" key="6">
    <source>
        <dbReference type="Proteomes" id="UP000790833"/>
    </source>
</evidence>
<sequence length="267" mass="30054">MEHNPFKWGRPDDAVYGAYNHQIAEAGVNSLFPKMNTQNPIITGTSVIGIKYKDGVILAADNMGSYGSLMRFSNVERLLTIGENTVVGVSGDISDAQQLARYLDSLELQENVYDNDGENQLKAVNVHEYLTKLLYHRRSQMNPLWNALIVGGFDEAGEPFMKSVDLLGVSFSSSTLATGFGAHLAVPLLRQVIPEDKKYVDVTEEQARKVIEDCMRVLFYRDARSMDKYSMVTIKKGQELKFEKDLVVKDQNWRFAQNIRGYGNAQQ</sequence>
<evidence type="ECO:0000256" key="2">
    <source>
        <dbReference type="ARBA" id="ARBA00022942"/>
    </source>
</evidence>
<dbReference type="PANTHER" id="PTHR32194">
    <property type="entry name" value="METALLOPROTEASE TLDD"/>
    <property type="match status" value="1"/>
</dbReference>
<name>A0A9P7V8U8_9ASCO</name>
<dbReference type="AlphaFoldDB" id="A0A9P7V8U8"/>
<dbReference type="Pfam" id="PF00227">
    <property type="entry name" value="Proteasome"/>
    <property type="match status" value="1"/>
</dbReference>
<dbReference type="GO" id="GO:0005737">
    <property type="term" value="C:cytoplasm"/>
    <property type="evidence" value="ECO:0007669"/>
    <property type="project" value="UniProtKB-SubCell"/>
</dbReference>
<dbReference type="Gene3D" id="3.60.20.10">
    <property type="entry name" value="Glutamine Phosphoribosylpyrophosphate, subunit 1, domain 1"/>
    <property type="match status" value="1"/>
</dbReference>
<dbReference type="PANTHER" id="PTHR32194:SF6">
    <property type="entry name" value="PROTEASOME SUBUNIT BETA"/>
    <property type="match status" value="1"/>
</dbReference>
<dbReference type="InterPro" id="IPR029055">
    <property type="entry name" value="Ntn_hydrolases_N"/>
</dbReference>
<keyword evidence="6" id="KW-1185">Reference proteome</keyword>
<organism evidence="5 6">
    <name type="scientific">Scheffersomyces spartinae</name>
    <dbReference type="NCBI Taxonomy" id="45513"/>
    <lineage>
        <taxon>Eukaryota</taxon>
        <taxon>Fungi</taxon>
        <taxon>Dikarya</taxon>
        <taxon>Ascomycota</taxon>
        <taxon>Saccharomycotina</taxon>
        <taxon>Pichiomycetes</taxon>
        <taxon>Debaryomycetaceae</taxon>
        <taxon>Scheffersomyces</taxon>
    </lineage>
</organism>
<dbReference type="OrthoDB" id="10248542at2759"/>
<dbReference type="EMBL" id="JAHMUF010000012">
    <property type="protein sequence ID" value="KAG7193344.1"/>
    <property type="molecule type" value="Genomic_DNA"/>
</dbReference>
<evidence type="ECO:0000313" key="5">
    <source>
        <dbReference type="EMBL" id="KAG7193344.1"/>
    </source>
</evidence>
<dbReference type="InterPro" id="IPR001353">
    <property type="entry name" value="Proteasome_sua/b"/>
</dbReference>
<evidence type="ECO:0000256" key="3">
    <source>
        <dbReference type="ARBA" id="ARBA00023242"/>
    </source>
</evidence>
<evidence type="ECO:0000256" key="4">
    <source>
        <dbReference type="PIRNR" id="PIRNR001213"/>
    </source>
</evidence>
<protein>
    <recommendedName>
        <fullName evidence="4">Proteasome subunit beta</fullName>
    </recommendedName>
</protein>
<dbReference type="InterPro" id="IPR016295">
    <property type="entry name" value="Proteasome_beta4"/>
</dbReference>
<dbReference type="InterPro" id="IPR016050">
    <property type="entry name" value="Proteasome_bsu_CS"/>
</dbReference>
<dbReference type="FunFam" id="3.60.20.10:FF:000014">
    <property type="entry name" value="Proteasome subunit beta type-7"/>
    <property type="match status" value="1"/>
</dbReference>
<dbReference type="PIRSF" id="PIRSF001213">
    <property type="entry name" value="Psome_endopept_beta"/>
    <property type="match status" value="1"/>
</dbReference>
<proteinExistence type="inferred from homology"/>
<dbReference type="GO" id="GO:0043161">
    <property type="term" value="P:proteasome-mediated ubiquitin-dependent protein catabolic process"/>
    <property type="evidence" value="ECO:0007669"/>
    <property type="project" value="UniProtKB-ARBA"/>
</dbReference>
<comment type="caution">
    <text evidence="5">The sequence shown here is derived from an EMBL/GenBank/DDBJ whole genome shotgun (WGS) entry which is preliminary data.</text>
</comment>
<dbReference type="GO" id="GO:0005634">
    <property type="term" value="C:nucleus"/>
    <property type="evidence" value="ECO:0007669"/>
    <property type="project" value="UniProtKB-SubCell"/>
</dbReference>
<reference evidence="5" key="1">
    <citation type="submission" date="2021-03" db="EMBL/GenBank/DDBJ databases">
        <authorList>
            <person name="Palmer J.M."/>
        </authorList>
    </citation>
    <scope>NUCLEOTIDE SEQUENCE</scope>
    <source>
        <strain evidence="5">ARV_011</strain>
    </source>
</reference>
<dbReference type="GeneID" id="66114135"/>
<dbReference type="PROSITE" id="PS00854">
    <property type="entry name" value="PROTEASOME_BETA_1"/>
    <property type="match status" value="1"/>
</dbReference>
<evidence type="ECO:0000256" key="1">
    <source>
        <dbReference type="ARBA" id="ARBA00022490"/>
    </source>
</evidence>
<dbReference type="GO" id="GO:0010499">
    <property type="term" value="P:proteasomal ubiquitin-independent protein catabolic process"/>
    <property type="evidence" value="ECO:0007669"/>
    <property type="project" value="UniProtKB-ARBA"/>
</dbReference>
<dbReference type="InterPro" id="IPR023333">
    <property type="entry name" value="Proteasome_suB-type"/>
</dbReference>
<dbReference type="GO" id="GO:0019774">
    <property type="term" value="C:proteasome core complex, beta-subunit complex"/>
    <property type="evidence" value="ECO:0007669"/>
    <property type="project" value="UniProtKB-UniRule"/>
</dbReference>
<comment type="similarity">
    <text evidence="4">Belongs to the peptidase T1B family.</text>
</comment>
<keyword evidence="2 4" id="KW-0647">Proteasome</keyword>
<keyword evidence="1 4" id="KW-0963">Cytoplasm</keyword>
<keyword evidence="3 4" id="KW-0539">Nucleus</keyword>
<dbReference type="SUPFAM" id="SSF56235">
    <property type="entry name" value="N-terminal nucleophile aminohydrolases (Ntn hydrolases)"/>
    <property type="match status" value="1"/>
</dbReference>
<comment type="subcellular location">
    <subcellularLocation>
        <location evidence="4">Cytoplasm</location>
    </subcellularLocation>
    <subcellularLocation>
        <location evidence="4">Nucleus</location>
    </subcellularLocation>
</comment>
<comment type="function">
    <text evidence="4">Non-catalytic component of the proteasome.</text>
</comment>
<dbReference type="CDD" id="cd03760">
    <property type="entry name" value="proteasome_beta_type_4"/>
    <property type="match status" value="1"/>
</dbReference>